<dbReference type="GO" id="GO:0016646">
    <property type="term" value="F:oxidoreductase activity, acting on the CH-NH group of donors, NAD or NADP as acceptor"/>
    <property type="evidence" value="ECO:0007669"/>
    <property type="project" value="TreeGrafter"/>
</dbReference>
<evidence type="ECO:0000259" key="1">
    <source>
        <dbReference type="Pfam" id="PF13460"/>
    </source>
</evidence>
<dbReference type="OrthoDB" id="3191258at2"/>
<accession>A0A4R5KDK3</accession>
<dbReference type="InterPro" id="IPR036291">
    <property type="entry name" value="NAD(P)-bd_dom_sf"/>
</dbReference>
<name>A0A4R5KDK3_9MICC</name>
<dbReference type="Pfam" id="PF13460">
    <property type="entry name" value="NAD_binding_10"/>
    <property type="match status" value="1"/>
</dbReference>
<dbReference type="AlphaFoldDB" id="A0A4R5KDK3"/>
<dbReference type="PANTHER" id="PTHR43355:SF2">
    <property type="entry name" value="FLAVIN REDUCTASE (NADPH)"/>
    <property type="match status" value="1"/>
</dbReference>
<protein>
    <submittedName>
        <fullName evidence="2">NAD-dependent epimerase/dehydratase family protein</fullName>
    </submittedName>
</protein>
<dbReference type="PANTHER" id="PTHR43355">
    <property type="entry name" value="FLAVIN REDUCTASE (NADPH)"/>
    <property type="match status" value="1"/>
</dbReference>
<evidence type="ECO:0000313" key="3">
    <source>
        <dbReference type="Proteomes" id="UP000295511"/>
    </source>
</evidence>
<gene>
    <name evidence="2" type="ORF">E1809_18670</name>
</gene>
<reference evidence="2 3" key="1">
    <citation type="submission" date="2019-03" db="EMBL/GenBank/DDBJ databases">
        <title>Whole genome sequence of Arthrobacter sp JH1-1.</title>
        <authorList>
            <person name="Trinh H.N."/>
        </authorList>
    </citation>
    <scope>NUCLEOTIDE SEQUENCE [LARGE SCALE GENOMIC DNA]</scope>
    <source>
        <strain evidence="2 3">JH1-1</strain>
    </source>
</reference>
<dbReference type="Gene3D" id="3.40.50.720">
    <property type="entry name" value="NAD(P)-binding Rossmann-like Domain"/>
    <property type="match status" value="1"/>
</dbReference>
<feature type="domain" description="NAD(P)-binding" evidence="1">
    <location>
        <begin position="8"/>
        <end position="205"/>
    </location>
</feature>
<dbReference type="EMBL" id="SMRU01000024">
    <property type="protein sequence ID" value="TDF92267.1"/>
    <property type="molecule type" value="Genomic_DNA"/>
</dbReference>
<evidence type="ECO:0000313" key="2">
    <source>
        <dbReference type="EMBL" id="TDF92267.1"/>
    </source>
</evidence>
<keyword evidence="3" id="KW-1185">Reference proteome</keyword>
<dbReference type="Proteomes" id="UP000295511">
    <property type="component" value="Unassembled WGS sequence"/>
</dbReference>
<comment type="caution">
    <text evidence="2">The sequence shown here is derived from an EMBL/GenBank/DDBJ whole genome shotgun (WGS) entry which is preliminary data.</text>
</comment>
<organism evidence="2 3">
    <name type="scientific">Arthrobacter terricola</name>
    <dbReference type="NCBI Taxonomy" id="2547396"/>
    <lineage>
        <taxon>Bacteria</taxon>
        <taxon>Bacillati</taxon>
        <taxon>Actinomycetota</taxon>
        <taxon>Actinomycetes</taxon>
        <taxon>Micrococcales</taxon>
        <taxon>Micrococcaceae</taxon>
        <taxon>Arthrobacter</taxon>
    </lineage>
</organism>
<proteinExistence type="predicted"/>
<sequence>MKKAVIFGVTGYAGGFIAQELLDRGFEVAGVARSKPETLDPRIAFEAGSIHDLDIVERAVAGADVVVLATRAGMIASDGGTFAQALERILPAIIAQGARLGVVGGAGSLRLAGTDIKHMDRPEFNQAQLPEARLHAEALEVLKKHDDTLDWFYVSPPALFGSYAPGERKGTYRLGKDELLFDEEGNSHISGQDYAIAFVEEIEHPAHGRMRFTVAY</sequence>
<dbReference type="SUPFAM" id="SSF51735">
    <property type="entry name" value="NAD(P)-binding Rossmann-fold domains"/>
    <property type="match status" value="1"/>
</dbReference>
<dbReference type="RefSeq" id="WP_133205741.1">
    <property type="nucleotide sequence ID" value="NZ_SMRU01000024.1"/>
</dbReference>
<dbReference type="InterPro" id="IPR016040">
    <property type="entry name" value="NAD(P)-bd_dom"/>
</dbReference>
<dbReference type="InterPro" id="IPR051606">
    <property type="entry name" value="Polyketide_Oxido-like"/>
</dbReference>